<reference evidence="3" key="3">
    <citation type="submission" date="2018-10" db="EMBL/GenBank/DDBJ databases">
        <authorList>
            <person name="Whitman W."/>
            <person name="Huntemann M."/>
            <person name="Clum A."/>
            <person name="Pillay M."/>
            <person name="Palaniappan K."/>
            <person name="Varghese N."/>
            <person name="Mikhailova N."/>
            <person name="Stamatis D."/>
            <person name="Reddy T."/>
            <person name="Daum C."/>
            <person name="Shapiro N."/>
            <person name="Ivanova N."/>
            <person name="Kyrpides N."/>
            <person name="Woyke T."/>
        </authorList>
    </citation>
    <scope>NUCLEOTIDE SEQUENCE</scope>
    <source>
        <strain evidence="3">CGMCC 1.10124</strain>
    </source>
</reference>
<dbReference type="OrthoDB" id="346142at2157"/>
<reference evidence="2 5" key="2">
    <citation type="submission" date="2018-07" db="EMBL/GenBank/DDBJ databases">
        <title>Genome sequences of Haloplanus aerogenes JCM 16430T.</title>
        <authorList>
            <person name="Kim Y.B."/>
            <person name="Roh S.W."/>
        </authorList>
    </citation>
    <scope>NUCLEOTIDE SEQUENCE [LARGE SCALE GENOMIC DNA]</scope>
    <source>
        <strain evidence="2 5">JCM 16430</strain>
    </source>
</reference>
<dbReference type="Proteomes" id="UP000282007">
    <property type="component" value="Chromosome"/>
</dbReference>
<evidence type="ECO:0000313" key="4">
    <source>
        <dbReference type="Proteomes" id="UP000277326"/>
    </source>
</evidence>
<reference evidence="3 4" key="1">
    <citation type="journal article" date="2015" name="Stand. Genomic Sci.">
        <title>Genomic Encyclopedia of Bacterial and Archaeal Type Strains, Phase III: the genomes of soil and plant-associated and newly described type strains.</title>
        <authorList>
            <person name="Whitman W.B."/>
            <person name="Woyke T."/>
            <person name="Klenk H.P."/>
            <person name="Zhou Y."/>
            <person name="Lilburn T.G."/>
            <person name="Beck B.J."/>
            <person name="De Vos P."/>
            <person name="Vandamme P."/>
            <person name="Eisen J.A."/>
            <person name="Garrity G."/>
            <person name="Hugenholtz P."/>
            <person name="Kyrpides N.C."/>
        </authorList>
    </citation>
    <scope>NUCLEOTIDE SEQUENCE [LARGE SCALE GENOMIC DNA]</scope>
    <source>
        <strain evidence="3 4">CGMCC 1.10124</strain>
    </source>
</reference>
<evidence type="ECO:0000313" key="5">
    <source>
        <dbReference type="Proteomes" id="UP000282007"/>
    </source>
</evidence>
<dbReference type="RefSeq" id="WP_124897095.1">
    <property type="nucleotide sequence ID" value="NZ_CP034145.1"/>
</dbReference>
<evidence type="ECO:0000313" key="3">
    <source>
        <dbReference type="EMBL" id="RMB12912.1"/>
    </source>
</evidence>
<feature type="coiled-coil region" evidence="1">
    <location>
        <begin position="52"/>
        <end position="116"/>
    </location>
</feature>
<dbReference type="AlphaFoldDB" id="A0A3M0CU07"/>
<protein>
    <submittedName>
        <fullName evidence="3">Uncharacterized protein</fullName>
    </submittedName>
</protein>
<dbReference type="Proteomes" id="UP000277326">
    <property type="component" value="Unassembled WGS sequence"/>
</dbReference>
<sequence>MGMSEDMALVKSYVPDQVKETWKEEAEEQGQSLSKYVAAKVEQARAQQQVPQTSNTEEVEKLQQRIAELEDQLDEARARQPEASATVSILEDGAVKQNLSHRCKTLEELLRELVEDVAVDQLIREPVETRLYELAAEKEVEFQRGAGWRLTGGDRR</sequence>
<proteinExistence type="predicted"/>
<dbReference type="EMBL" id="REFS01000006">
    <property type="protein sequence ID" value="RMB12912.1"/>
    <property type="molecule type" value="Genomic_DNA"/>
</dbReference>
<name>A0A3M0CU07_9EURY</name>
<evidence type="ECO:0000313" key="2">
    <source>
        <dbReference type="EMBL" id="AZH26674.1"/>
    </source>
</evidence>
<dbReference type="EMBL" id="CP034145">
    <property type="protein sequence ID" value="AZH26674.1"/>
    <property type="molecule type" value="Genomic_DNA"/>
</dbReference>
<gene>
    <name evidence="3" type="ORF">ATH50_3068</name>
    <name evidence="2" type="ORF">DU502_15395</name>
</gene>
<keyword evidence="5" id="KW-1185">Reference proteome</keyword>
<keyword evidence="1" id="KW-0175">Coiled coil</keyword>
<dbReference type="KEGG" id="haer:DU502_15395"/>
<evidence type="ECO:0000256" key="1">
    <source>
        <dbReference type="SAM" id="Coils"/>
    </source>
</evidence>
<organism evidence="3 4">
    <name type="scientific">Haloplanus aerogenes</name>
    <dbReference type="NCBI Taxonomy" id="660522"/>
    <lineage>
        <taxon>Archaea</taxon>
        <taxon>Methanobacteriati</taxon>
        <taxon>Methanobacteriota</taxon>
        <taxon>Stenosarchaea group</taxon>
        <taxon>Halobacteria</taxon>
        <taxon>Halobacteriales</taxon>
        <taxon>Haloferacaceae</taxon>
        <taxon>Haloplanus</taxon>
    </lineage>
</organism>
<dbReference type="GeneID" id="38472699"/>
<accession>A0A3M0CU07</accession>